<gene>
    <name evidence="6" type="ORF">PIIN_00285</name>
</gene>
<evidence type="ECO:0000256" key="3">
    <source>
        <dbReference type="ARBA" id="ARBA00022989"/>
    </source>
</evidence>
<dbReference type="PANTHER" id="PTHR10250">
    <property type="entry name" value="MICROSOMAL GLUTATHIONE S-TRANSFERASE"/>
    <property type="match status" value="1"/>
</dbReference>
<dbReference type="Gene3D" id="1.20.120.550">
    <property type="entry name" value="Membrane associated eicosanoid/glutathione metabolism-like domain"/>
    <property type="match status" value="1"/>
</dbReference>
<evidence type="ECO:0000313" key="7">
    <source>
        <dbReference type="Proteomes" id="UP000007148"/>
    </source>
</evidence>
<dbReference type="InterPro" id="IPR023352">
    <property type="entry name" value="MAPEG-like_dom_sf"/>
</dbReference>
<evidence type="ECO:0000256" key="2">
    <source>
        <dbReference type="ARBA" id="ARBA00022692"/>
    </source>
</evidence>
<dbReference type="Proteomes" id="UP000007148">
    <property type="component" value="Unassembled WGS sequence"/>
</dbReference>
<dbReference type="HOGENOM" id="CLU_1441571_0_0_1"/>
<accession>G4T5I4</accession>
<keyword evidence="4 5" id="KW-0472">Membrane</keyword>
<evidence type="ECO:0000256" key="5">
    <source>
        <dbReference type="SAM" id="Phobius"/>
    </source>
</evidence>
<name>G4T5I4_SERID</name>
<dbReference type="GO" id="GO:0005635">
    <property type="term" value="C:nuclear envelope"/>
    <property type="evidence" value="ECO:0007669"/>
    <property type="project" value="TreeGrafter"/>
</dbReference>
<dbReference type="AlphaFoldDB" id="G4T5I4"/>
<evidence type="ECO:0000313" key="6">
    <source>
        <dbReference type="EMBL" id="CCA66602.1"/>
    </source>
</evidence>
<dbReference type="SUPFAM" id="SSF161084">
    <property type="entry name" value="MAPEG domain-like"/>
    <property type="match status" value="1"/>
</dbReference>
<dbReference type="Pfam" id="PF01124">
    <property type="entry name" value="MAPEG"/>
    <property type="match status" value="1"/>
</dbReference>
<proteinExistence type="predicted"/>
<dbReference type="GO" id="GO:0005783">
    <property type="term" value="C:endoplasmic reticulum"/>
    <property type="evidence" value="ECO:0007669"/>
    <property type="project" value="TreeGrafter"/>
</dbReference>
<dbReference type="InterPro" id="IPR001129">
    <property type="entry name" value="Membr-assoc_MAPEG"/>
</dbReference>
<keyword evidence="2 5" id="KW-0812">Transmembrane</keyword>
<dbReference type="PANTHER" id="PTHR10250:SF26">
    <property type="entry name" value="GLUTATHIONE S-TRANSFERASE 3, MITOCHONDRIAL"/>
    <property type="match status" value="1"/>
</dbReference>
<keyword evidence="7" id="KW-1185">Reference proteome</keyword>
<comment type="caution">
    <text evidence="6">The sequence shown here is derived from an EMBL/GenBank/DDBJ whole genome shotgun (WGS) entry which is preliminary data.</text>
</comment>
<dbReference type="InterPro" id="IPR050997">
    <property type="entry name" value="MAPEG"/>
</dbReference>
<dbReference type="GO" id="GO:0004364">
    <property type="term" value="F:glutathione transferase activity"/>
    <property type="evidence" value="ECO:0007669"/>
    <property type="project" value="TreeGrafter"/>
</dbReference>
<organism evidence="6 7">
    <name type="scientific">Serendipita indica (strain DSM 11827)</name>
    <name type="common">Root endophyte fungus</name>
    <name type="synonym">Piriformospora indica</name>
    <dbReference type="NCBI Taxonomy" id="1109443"/>
    <lineage>
        <taxon>Eukaryota</taxon>
        <taxon>Fungi</taxon>
        <taxon>Dikarya</taxon>
        <taxon>Basidiomycota</taxon>
        <taxon>Agaricomycotina</taxon>
        <taxon>Agaricomycetes</taxon>
        <taxon>Sebacinales</taxon>
        <taxon>Serendipitaceae</taxon>
        <taxon>Serendipita</taxon>
    </lineage>
</organism>
<dbReference type="EMBL" id="CAFZ01000003">
    <property type="protein sequence ID" value="CCA66602.1"/>
    <property type="molecule type" value="Genomic_DNA"/>
</dbReference>
<comment type="subcellular location">
    <subcellularLocation>
        <location evidence="1">Membrane</location>
        <topology evidence="1">Multi-pass membrane protein</topology>
    </subcellularLocation>
</comment>
<dbReference type="GO" id="GO:0016020">
    <property type="term" value="C:membrane"/>
    <property type="evidence" value="ECO:0007669"/>
    <property type="project" value="UniProtKB-SubCell"/>
</dbReference>
<feature type="transmembrane region" description="Helical" evidence="5">
    <location>
        <begin position="162"/>
        <end position="181"/>
    </location>
</feature>
<feature type="transmembrane region" description="Helical" evidence="5">
    <location>
        <begin position="95"/>
        <end position="113"/>
    </location>
</feature>
<evidence type="ECO:0000256" key="4">
    <source>
        <dbReference type="ARBA" id="ARBA00023136"/>
    </source>
</evidence>
<dbReference type="GO" id="GO:0004602">
    <property type="term" value="F:glutathione peroxidase activity"/>
    <property type="evidence" value="ECO:0007669"/>
    <property type="project" value="TreeGrafter"/>
</dbReference>
<keyword evidence="3 5" id="KW-1133">Transmembrane helix</keyword>
<evidence type="ECO:0000256" key="1">
    <source>
        <dbReference type="ARBA" id="ARBA00004141"/>
    </source>
</evidence>
<dbReference type="InParanoid" id="G4T5I4"/>
<feature type="transmembrane region" description="Helical" evidence="5">
    <location>
        <begin position="12"/>
        <end position="35"/>
    </location>
</feature>
<dbReference type="OrthoDB" id="410651at2759"/>
<reference evidence="6 7" key="1">
    <citation type="journal article" date="2011" name="PLoS Pathog.">
        <title>Endophytic Life Strategies Decoded by Genome and Transcriptome Analyses of the Mutualistic Root Symbiont Piriformospora indica.</title>
        <authorList>
            <person name="Zuccaro A."/>
            <person name="Lahrmann U."/>
            <person name="Guldener U."/>
            <person name="Langen G."/>
            <person name="Pfiffi S."/>
            <person name="Biedenkopf D."/>
            <person name="Wong P."/>
            <person name="Samans B."/>
            <person name="Grimm C."/>
            <person name="Basiewicz M."/>
            <person name="Murat C."/>
            <person name="Martin F."/>
            <person name="Kogel K.H."/>
        </authorList>
    </citation>
    <scope>NUCLEOTIDE SEQUENCE [LARGE SCALE GENOMIC DNA]</scope>
    <source>
        <strain evidence="6 7">DSM 11827</strain>
    </source>
</reference>
<protein>
    <submittedName>
        <fullName evidence="6">Uncharacterized protein</fullName>
    </submittedName>
</protein>
<sequence length="188" mass="21739">MSVTLVVPREYGVVVAVGLSTVFLASYHGFVTSYFRRRANIRHPQCYADPKQMSDDINALKFTCAQRAHQNMLETLPIILFGIETYETSLAWSGLYYPVTTSALGVGWIISMFDFRHLISTDWNRSRYLFERIYFRDSREGDETISMVYPIWLTVLQRLPGFQIASTFLFCIVGLGLYSSFKTYFGQW</sequence>